<dbReference type="CDD" id="cd00311">
    <property type="entry name" value="TIM"/>
    <property type="match status" value="1"/>
</dbReference>
<comment type="pathway">
    <text evidence="2">Carbohydrate biosynthesis; gluconeogenesis.</text>
</comment>
<dbReference type="Pfam" id="PF00121">
    <property type="entry name" value="TIM"/>
    <property type="match status" value="1"/>
</dbReference>
<comment type="pathway">
    <text evidence="2">Carbohydrate degradation; glycolysis; D-glyceraldehyde 3-phosphate from glycerone phosphate: step 1/1.</text>
</comment>
<keyword evidence="1 2" id="KW-0413">Isomerase</keyword>
<dbReference type="GO" id="GO:0006096">
    <property type="term" value="P:glycolytic process"/>
    <property type="evidence" value="ECO:0007669"/>
    <property type="project" value="UniProtKB-KW"/>
</dbReference>
<evidence type="ECO:0000256" key="1">
    <source>
        <dbReference type="ARBA" id="ARBA00023235"/>
    </source>
</evidence>
<dbReference type="Proteomes" id="UP000675554">
    <property type="component" value="Unassembled WGS sequence"/>
</dbReference>
<name>A0A8T4J285_9ACTN</name>
<dbReference type="PROSITE" id="PS51440">
    <property type="entry name" value="TIM_2"/>
    <property type="match status" value="1"/>
</dbReference>
<evidence type="ECO:0000256" key="3">
    <source>
        <dbReference type="SAM" id="MobiDB-lite"/>
    </source>
</evidence>
<proteinExistence type="inferred from homology"/>
<comment type="caution">
    <text evidence="4">The sequence shown here is derived from an EMBL/GenBank/DDBJ whole genome shotgun (WGS) entry which is preliminary data.</text>
</comment>
<comment type="similarity">
    <text evidence="2">Belongs to the triosephosphate isomerase family.</text>
</comment>
<dbReference type="PANTHER" id="PTHR21139:SF2">
    <property type="entry name" value="TRIOSEPHOSPHATE ISOMERASE"/>
    <property type="match status" value="1"/>
</dbReference>
<keyword evidence="2" id="KW-0312">Gluconeogenesis</keyword>
<dbReference type="GO" id="GO:0019563">
    <property type="term" value="P:glycerol catabolic process"/>
    <property type="evidence" value="ECO:0007669"/>
    <property type="project" value="TreeGrafter"/>
</dbReference>
<keyword evidence="2" id="KW-0324">Glycolysis</keyword>
<evidence type="ECO:0000313" key="5">
    <source>
        <dbReference type="Proteomes" id="UP000675554"/>
    </source>
</evidence>
<evidence type="ECO:0000256" key="2">
    <source>
        <dbReference type="RuleBase" id="RU363013"/>
    </source>
</evidence>
<gene>
    <name evidence="4" type="ORF">KDA82_31730</name>
</gene>
<reference evidence="4" key="1">
    <citation type="submission" date="2021-04" db="EMBL/GenBank/DDBJ databases">
        <title>Sequencing of actinobacteria type strains.</title>
        <authorList>
            <person name="Nguyen G.-S."/>
            <person name="Wentzel A."/>
        </authorList>
    </citation>
    <scope>NUCLEOTIDE SEQUENCE</scope>
    <source>
        <strain evidence="4">DSM 42095</strain>
    </source>
</reference>
<dbReference type="GO" id="GO:0006094">
    <property type="term" value="P:gluconeogenesis"/>
    <property type="evidence" value="ECO:0007669"/>
    <property type="project" value="UniProtKB-KW"/>
</dbReference>
<feature type="region of interest" description="Disordered" evidence="3">
    <location>
        <begin position="284"/>
        <end position="319"/>
    </location>
</feature>
<comment type="subunit">
    <text evidence="2">Homodimer.</text>
</comment>
<dbReference type="AlphaFoldDB" id="A0A8T4J285"/>
<protein>
    <recommendedName>
        <fullName evidence="2">Triosephosphate isomerase</fullName>
        <ecNumber evidence="2">5.3.1.1</ecNumber>
    </recommendedName>
</protein>
<dbReference type="InterPro" id="IPR000652">
    <property type="entry name" value="Triosephosphate_isomerase"/>
</dbReference>
<keyword evidence="2" id="KW-0963">Cytoplasm</keyword>
<dbReference type="Gene3D" id="3.20.20.70">
    <property type="entry name" value="Aldolase class I"/>
    <property type="match status" value="1"/>
</dbReference>
<keyword evidence="5" id="KW-1185">Reference proteome</keyword>
<feature type="compositionally biased region" description="Low complexity" evidence="3">
    <location>
        <begin position="284"/>
        <end position="303"/>
    </location>
</feature>
<comment type="catalytic activity">
    <reaction evidence="2">
        <text>D-glyceraldehyde 3-phosphate = dihydroxyacetone phosphate</text>
        <dbReference type="Rhea" id="RHEA:18585"/>
        <dbReference type="ChEBI" id="CHEBI:57642"/>
        <dbReference type="ChEBI" id="CHEBI:59776"/>
        <dbReference type="EC" id="5.3.1.1"/>
    </reaction>
</comment>
<dbReference type="InterPro" id="IPR013785">
    <property type="entry name" value="Aldolase_TIM"/>
</dbReference>
<comment type="subcellular location">
    <subcellularLocation>
        <location evidence="2">Cytoplasm</location>
    </subcellularLocation>
</comment>
<dbReference type="InterPro" id="IPR035990">
    <property type="entry name" value="TIM_sf"/>
</dbReference>
<dbReference type="GO" id="GO:0046166">
    <property type="term" value="P:glyceraldehyde-3-phosphate biosynthetic process"/>
    <property type="evidence" value="ECO:0007669"/>
    <property type="project" value="TreeGrafter"/>
</dbReference>
<accession>A0A8T4J285</accession>
<dbReference type="PANTHER" id="PTHR21139">
    <property type="entry name" value="TRIOSEPHOSPHATE ISOMERASE"/>
    <property type="match status" value="1"/>
</dbReference>
<dbReference type="EMBL" id="JAGSMN010000950">
    <property type="protein sequence ID" value="MBR7677482.1"/>
    <property type="molecule type" value="Genomic_DNA"/>
</dbReference>
<organism evidence="4 5">
    <name type="scientific">Streptomyces daliensis</name>
    <dbReference type="NCBI Taxonomy" id="299421"/>
    <lineage>
        <taxon>Bacteria</taxon>
        <taxon>Bacillati</taxon>
        <taxon>Actinomycetota</taxon>
        <taxon>Actinomycetes</taxon>
        <taxon>Kitasatosporales</taxon>
        <taxon>Streptomycetaceae</taxon>
        <taxon>Streptomyces</taxon>
    </lineage>
</organism>
<dbReference type="GO" id="GO:0004807">
    <property type="term" value="F:triose-phosphate isomerase activity"/>
    <property type="evidence" value="ECO:0007669"/>
    <property type="project" value="UniProtKB-EC"/>
</dbReference>
<evidence type="ECO:0000313" key="4">
    <source>
        <dbReference type="EMBL" id="MBR7677482.1"/>
    </source>
</evidence>
<sequence length="319" mass="32398">MAPDHPTGASTASAVSTTPTASAVTIGVSLKMYFGHHETLNWCRRIAAIADRHPAVASGLAETFVLPSFPTLAPACGILAGSGVRIGAQDLCAEDNGAYTGEVAGPQLREIGCSYAEVGHAERRRLFGEDDHTVATKTAAALRSGLTPVLCVGEPERVRVGEATERCIDEVSSALAVAARDGVGGVGGVGGVLGRVLVAYEPQWAIGAPEPASPEHIGAVCADLSAWLAEQPGLTGSRVIYGGSAGPGLLTRLDARAGGLFLGRFAHDPAAFARILDEAVALHGLPQGSHPQGGPPQGSRPQGTTGGHGNGTDTLERSA</sequence>
<dbReference type="EC" id="5.3.1.1" evidence="2"/>
<dbReference type="GO" id="GO:0005829">
    <property type="term" value="C:cytosol"/>
    <property type="evidence" value="ECO:0007669"/>
    <property type="project" value="TreeGrafter"/>
</dbReference>
<dbReference type="SUPFAM" id="SSF51351">
    <property type="entry name" value="Triosephosphate isomerase (TIM)"/>
    <property type="match status" value="1"/>
</dbReference>